<dbReference type="EMBL" id="DVMO01000016">
    <property type="protein sequence ID" value="HIU26948.1"/>
    <property type="molecule type" value="Genomic_DNA"/>
</dbReference>
<dbReference type="Pfam" id="PF07155">
    <property type="entry name" value="ECF-ribofla_trS"/>
    <property type="match status" value="1"/>
</dbReference>
<feature type="transmembrane region" description="Helical" evidence="3">
    <location>
        <begin position="7"/>
        <end position="26"/>
    </location>
</feature>
<feature type="transmembrane region" description="Helical" evidence="3">
    <location>
        <begin position="73"/>
        <end position="94"/>
    </location>
</feature>
<keyword evidence="1 3" id="KW-0812">Transmembrane</keyword>
<dbReference type="InterPro" id="IPR009825">
    <property type="entry name" value="ECF_substrate-spec-like"/>
</dbReference>
<dbReference type="Proteomes" id="UP000824091">
    <property type="component" value="Unassembled WGS sequence"/>
</dbReference>
<dbReference type="AlphaFoldDB" id="A0A9D1L8C1"/>
<dbReference type="Gene3D" id="1.10.1760.20">
    <property type="match status" value="1"/>
</dbReference>
<evidence type="ECO:0000256" key="1">
    <source>
        <dbReference type="ARBA" id="ARBA00022692"/>
    </source>
</evidence>
<dbReference type="GO" id="GO:0016020">
    <property type="term" value="C:membrane"/>
    <property type="evidence" value="ECO:0007669"/>
    <property type="project" value="InterPro"/>
</dbReference>
<reference evidence="4" key="1">
    <citation type="submission" date="2020-10" db="EMBL/GenBank/DDBJ databases">
        <authorList>
            <person name="Gilroy R."/>
        </authorList>
    </citation>
    <scope>NUCLEOTIDE SEQUENCE</scope>
    <source>
        <strain evidence="4">11300</strain>
    </source>
</reference>
<dbReference type="PANTHER" id="PTHR37815">
    <property type="entry name" value="UPF0397 PROTEIN BC_2624-RELATED"/>
    <property type="match status" value="1"/>
</dbReference>
<feature type="transmembrane region" description="Helical" evidence="3">
    <location>
        <begin position="106"/>
        <end position="128"/>
    </location>
</feature>
<keyword evidence="2 3" id="KW-1133">Transmembrane helix</keyword>
<evidence type="ECO:0000256" key="3">
    <source>
        <dbReference type="SAM" id="Phobius"/>
    </source>
</evidence>
<name>A0A9D1L8C1_9FIRM</name>
<keyword evidence="3" id="KW-0472">Membrane</keyword>
<dbReference type="PANTHER" id="PTHR37815:SF3">
    <property type="entry name" value="UPF0397 PROTEIN SPR0429"/>
    <property type="match status" value="1"/>
</dbReference>
<evidence type="ECO:0000313" key="5">
    <source>
        <dbReference type="Proteomes" id="UP000824091"/>
    </source>
</evidence>
<gene>
    <name evidence="4" type="ORF">IAD16_01025</name>
</gene>
<reference evidence="4" key="2">
    <citation type="journal article" date="2021" name="PeerJ">
        <title>Extensive microbial diversity within the chicken gut microbiome revealed by metagenomics and culture.</title>
        <authorList>
            <person name="Gilroy R."/>
            <person name="Ravi A."/>
            <person name="Getino M."/>
            <person name="Pursley I."/>
            <person name="Horton D.L."/>
            <person name="Alikhan N.F."/>
            <person name="Baker D."/>
            <person name="Gharbi K."/>
            <person name="Hall N."/>
            <person name="Watson M."/>
            <person name="Adriaenssens E.M."/>
            <person name="Foster-Nyarko E."/>
            <person name="Jarju S."/>
            <person name="Secka A."/>
            <person name="Antonio M."/>
            <person name="Oren A."/>
            <person name="Chaudhuri R.R."/>
            <person name="La Ragione R."/>
            <person name="Hildebrand F."/>
            <person name="Pallen M.J."/>
        </authorList>
    </citation>
    <scope>NUCLEOTIDE SEQUENCE</scope>
    <source>
        <strain evidence="4">11300</strain>
    </source>
</reference>
<protein>
    <submittedName>
        <fullName evidence="4">ECF transporter S component</fullName>
    </submittedName>
</protein>
<feature type="transmembrane region" description="Helical" evidence="3">
    <location>
        <begin position="140"/>
        <end position="159"/>
    </location>
</feature>
<organism evidence="4 5">
    <name type="scientific">Candidatus Fimisoma avicola</name>
    <dbReference type="NCBI Taxonomy" id="2840826"/>
    <lineage>
        <taxon>Bacteria</taxon>
        <taxon>Bacillati</taxon>
        <taxon>Bacillota</taxon>
        <taxon>Clostridia</taxon>
        <taxon>Eubacteriales</taxon>
        <taxon>Candidatus Fimisoma</taxon>
    </lineage>
</organism>
<evidence type="ECO:0000256" key="2">
    <source>
        <dbReference type="ARBA" id="ARBA00022989"/>
    </source>
</evidence>
<sequence length="173" mass="18178">MRSDRTMAVAYTALMAALVFVATYLIKIPNPATGGYSHMGDCMIFLAVVMLGRRNGSIAAAIGGALSDLLAGAAAWVVPTLVIKFVMAFIMGTIIEKNPMAARKQFAGAVAGGIFQIAAYTLVKIVLTGAGPAVLSIPNVTIQTTVGIILFEVLVNVLMRHAPALFRIRGEVK</sequence>
<accession>A0A9D1L8C1</accession>
<proteinExistence type="predicted"/>
<evidence type="ECO:0000313" key="4">
    <source>
        <dbReference type="EMBL" id="HIU26948.1"/>
    </source>
</evidence>
<comment type="caution">
    <text evidence="4">The sequence shown here is derived from an EMBL/GenBank/DDBJ whole genome shotgun (WGS) entry which is preliminary data.</text>
</comment>